<keyword evidence="3" id="KW-1185">Reference proteome</keyword>
<organism evidence="2 3">
    <name type="scientific">Eumeta variegata</name>
    <name type="common">Bagworm moth</name>
    <name type="synonym">Eumeta japonica</name>
    <dbReference type="NCBI Taxonomy" id="151549"/>
    <lineage>
        <taxon>Eukaryota</taxon>
        <taxon>Metazoa</taxon>
        <taxon>Ecdysozoa</taxon>
        <taxon>Arthropoda</taxon>
        <taxon>Hexapoda</taxon>
        <taxon>Insecta</taxon>
        <taxon>Pterygota</taxon>
        <taxon>Neoptera</taxon>
        <taxon>Endopterygota</taxon>
        <taxon>Lepidoptera</taxon>
        <taxon>Glossata</taxon>
        <taxon>Ditrysia</taxon>
        <taxon>Tineoidea</taxon>
        <taxon>Psychidae</taxon>
        <taxon>Oiketicinae</taxon>
        <taxon>Eumeta</taxon>
    </lineage>
</organism>
<feature type="region of interest" description="Disordered" evidence="1">
    <location>
        <begin position="223"/>
        <end position="254"/>
    </location>
</feature>
<comment type="caution">
    <text evidence="2">The sequence shown here is derived from an EMBL/GenBank/DDBJ whole genome shotgun (WGS) entry which is preliminary data.</text>
</comment>
<reference evidence="2 3" key="1">
    <citation type="journal article" date="2019" name="Commun. Biol.">
        <title>The bagworm genome reveals a unique fibroin gene that provides high tensile strength.</title>
        <authorList>
            <person name="Kono N."/>
            <person name="Nakamura H."/>
            <person name="Ohtoshi R."/>
            <person name="Tomita M."/>
            <person name="Numata K."/>
            <person name="Arakawa K."/>
        </authorList>
    </citation>
    <scope>NUCLEOTIDE SEQUENCE [LARGE SCALE GENOMIC DNA]</scope>
</reference>
<sequence>MQTRFIVGEFAEVTLSCLQDFIMKLTLTVNKLRIRSRENFHGMISYDFKCNLTAQQSLAWLRTTFGDEALCKTIIYNRFAKFKRSHVNLGDEFHNGCPSTSVNNKNIDACCAYQLGFIPVNSRAENSREIVGLCFREIKYEKSRELEKSCTYIEIKTPFVVLRGGAGQSAAAPFDLAASALRRRFYTFIRVSTLAKYSLHSSNTSGLVRHLAHVHKINTTKCGTLEESESEASTSSGVNAPKNSRPGYESTQQQKLNFKTPPIQSLGEILVRLAAKDGFTINAITKSEFICDSLSAKGYKLSMCVNDVMNLIIKYYEDKEKEMIKELSDLFFSQKLQLLGTPCIMMTNTAAPMKPDEN</sequence>
<evidence type="ECO:0000313" key="2">
    <source>
        <dbReference type="EMBL" id="GBP64734.1"/>
    </source>
</evidence>
<dbReference type="AlphaFoldDB" id="A0A4C1XQ88"/>
<name>A0A4C1XQ88_EUMVA</name>
<accession>A0A4C1XQ88</accession>
<evidence type="ECO:0000313" key="3">
    <source>
        <dbReference type="Proteomes" id="UP000299102"/>
    </source>
</evidence>
<dbReference type="OrthoDB" id="7439351at2759"/>
<dbReference type="EMBL" id="BGZK01000907">
    <property type="protein sequence ID" value="GBP64734.1"/>
    <property type="molecule type" value="Genomic_DNA"/>
</dbReference>
<proteinExistence type="predicted"/>
<dbReference type="Proteomes" id="UP000299102">
    <property type="component" value="Unassembled WGS sequence"/>
</dbReference>
<protein>
    <submittedName>
        <fullName evidence="2">Uncharacterized protein</fullName>
    </submittedName>
</protein>
<gene>
    <name evidence="2" type="ORF">EVAR_56766_1</name>
</gene>
<evidence type="ECO:0000256" key="1">
    <source>
        <dbReference type="SAM" id="MobiDB-lite"/>
    </source>
</evidence>